<evidence type="ECO:0000256" key="1">
    <source>
        <dbReference type="SAM" id="Coils"/>
    </source>
</evidence>
<evidence type="ECO:0000313" key="3">
    <source>
        <dbReference type="Proteomes" id="UP000050430"/>
    </source>
</evidence>
<dbReference type="AlphaFoldDB" id="A0A0P6XN47"/>
<proteinExistence type="predicted"/>
<dbReference type="STRING" id="229920.ADM99_14560"/>
<evidence type="ECO:0000313" key="2">
    <source>
        <dbReference type="EMBL" id="KPL70375.1"/>
    </source>
</evidence>
<dbReference type="RefSeq" id="WP_062422253.1">
    <property type="nucleotide sequence ID" value="NZ_BBYA01000010.1"/>
</dbReference>
<sequence length="437" mass="49276">MAEISLEDFQRNQSMRISRDIIGQSEEHDQKMQTNWQKMWETAHQHLVKLLRFLDQDYDEACEKSNHPLEKLADDDLAYLIHIRMRALMDDVKRKEKPGELNEIRHQLKELGQKYSELEQVNMGLVEANKKLQGENNNLNSHLSALRQAQKDVLNQTVTGTRSVAEVPVTPDNLASLPIWIKSWQASKGFEKSSVAVLVMGDTGKALRPSITKEMAKRLSLSMDNNSLDEAVSRLLVEEENCHPILIEKIEGMPEQGSSSGGNSPDVLRLTEEGKLVYQALAGHEPIGNEYDRLIRCHSSPEHTILNIQAAEFLVDAGYLIKGQVQEIQLSNGGSFIPDISAIDPTTGELIFIEVERDVHKDKMSRKQKWINLYEASNGNLYVFCDNLTGQRAIQGEINLALGGLNYNSFLTNLHGLRNGKRSEKDGGIWLSVRRGK</sequence>
<feature type="coiled-coil region" evidence="1">
    <location>
        <begin position="101"/>
        <end position="152"/>
    </location>
</feature>
<name>A0A0P6XN47_9CHLR</name>
<keyword evidence="1" id="KW-0175">Coiled coil</keyword>
<keyword evidence="3" id="KW-1185">Reference proteome</keyword>
<accession>A0A0P6XN47</accession>
<dbReference type="OrthoDB" id="163601at2"/>
<organism evidence="2 3">
    <name type="scientific">Leptolinea tardivitalis</name>
    <dbReference type="NCBI Taxonomy" id="229920"/>
    <lineage>
        <taxon>Bacteria</taxon>
        <taxon>Bacillati</taxon>
        <taxon>Chloroflexota</taxon>
        <taxon>Anaerolineae</taxon>
        <taxon>Anaerolineales</taxon>
        <taxon>Anaerolineaceae</taxon>
        <taxon>Leptolinea</taxon>
    </lineage>
</organism>
<dbReference type="EMBL" id="LGCK01000014">
    <property type="protein sequence ID" value="KPL70375.1"/>
    <property type="molecule type" value="Genomic_DNA"/>
</dbReference>
<dbReference type="Proteomes" id="UP000050430">
    <property type="component" value="Unassembled WGS sequence"/>
</dbReference>
<reference evidence="2 3" key="1">
    <citation type="submission" date="2015-07" db="EMBL/GenBank/DDBJ databases">
        <title>Genome sequence of Leptolinea tardivitalis DSM 16556.</title>
        <authorList>
            <person name="Hemp J."/>
            <person name="Ward L.M."/>
            <person name="Pace L.A."/>
            <person name="Fischer W.W."/>
        </authorList>
    </citation>
    <scope>NUCLEOTIDE SEQUENCE [LARGE SCALE GENOMIC DNA]</scope>
    <source>
        <strain evidence="2 3">YMTK-2</strain>
    </source>
</reference>
<comment type="caution">
    <text evidence="2">The sequence shown here is derived from an EMBL/GenBank/DDBJ whole genome shotgun (WGS) entry which is preliminary data.</text>
</comment>
<gene>
    <name evidence="2" type="ORF">ADM99_14560</name>
</gene>
<protein>
    <submittedName>
        <fullName evidence="2">Uncharacterized protein</fullName>
    </submittedName>
</protein>